<feature type="domain" description="Type I restriction enzyme R protein N-terminal" evidence="1">
    <location>
        <begin position="36"/>
        <end position="145"/>
    </location>
</feature>
<proteinExistence type="predicted"/>
<evidence type="ECO:0000313" key="2">
    <source>
        <dbReference type="EMBL" id="MCW3805018.1"/>
    </source>
</evidence>
<evidence type="ECO:0000313" key="3">
    <source>
        <dbReference type="Proteomes" id="UP001207408"/>
    </source>
</evidence>
<keyword evidence="3" id="KW-1185">Reference proteome</keyword>
<dbReference type="Pfam" id="PF13588">
    <property type="entry name" value="HSDR_N_2"/>
    <property type="match status" value="1"/>
</dbReference>
<evidence type="ECO:0000259" key="1">
    <source>
        <dbReference type="Pfam" id="PF13588"/>
    </source>
</evidence>
<sequence>MMQELNLPRFDFTIKQVNGRRMIFDPIRKKMVVLTPEEWVRQNFLMYLTQSKGYPASLMAVESKVDVNGLSQRADIVSYNRKRMPVLVVECKAPHIKITNQVFDQVARYNIRLKTSLICVTNGINHYCALLSKDGREYHFLEGIPGYKQLVNN</sequence>
<name>A0AAE3MC57_9BACT</name>
<dbReference type="AlphaFoldDB" id="A0AAE3MC57"/>
<protein>
    <submittedName>
        <fullName evidence="2">Type I restriction enzyme HsdR N-terminal domain-containing protein</fullName>
    </submittedName>
</protein>
<comment type="caution">
    <text evidence="2">The sequence shown here is derived from an EMBL/GenBank/DDBJ whole genome shotgun (WGS) entry which is preliminary data.</text>
</comment>
<dbReference type="RefSeq" id="WP_301198240.1">
    <property type="nucleotide sequence ID" value="NZ_JAPDPI010000007.1"/>
</dbReference>
<dbReference type="Proteomes" id="UP001207408">
    <property type="component" value="Unassembled WGS sequence"/>
</dbReference>
<dbReference type="EMBL" id="JAPDPI010000007">
    <property type="protein sequence ID" value="MCW3805018.1"/>
    <property type="molecule type" value="Genomic_DNA"/>
</dbReference>
<dbReference type="InterPro" id="IPR029464">
    <property type="entry name" value="HSDR_N"/>
</dbReference>
<organism evidence="2 3">
    <name type="scientific">Plebeiibacterium marinum</name>
    <dbReference type="NCBI Taxonomy" id="2992111"/>
    <lineage>
        <taxon>Bacteria</taxon>
        <taxon>Pseudomonadati</taxon>
        <taxon>Bacteroidota</taxon>
        <taxon>Bacteroidia</taxon>
        <taxon>Marinilabiliales</taxon>
        <taxon>Marinilabiliaceae</taxon>
        <taxon>Plebeiibacterium</taxon>
    </lineage>
</organism>
<gene>
    <name evidence="2" type="ORF">OM074_05235</name>
</gene>
<accession>A0AAE3MC57</accession>
<reference evidence="2" key="1">
    <citation type="submission" date="2022-10" db="EMBL/GenBank/DDBJ databases">
        <authorList>
            <person name="Yu W.X."/>
        </authorList>
    </citation>
    <scope>NUCLEOTIDE SEQUENCE</scope>
    <source>
        <strain evidence="2">D04</strain>
    </source>
</reference>